<dbReference type="KEGG" id="kbs:EPA93_23650"/>
<proteinExistence type="predicted"/>
<name>A0A4P6JV42_KTERU</name>
<dbReference type="Gene3D" id="3.20.20.70">
    <property type="entry name" value="Aldolase class I"/>
    <property type="match status" value="1"/>
</dbReference>
<accession>A0A4P6JV42</accession>
<dbReference type="Proteomes" id="UP000290365">
    <property type="component" value="Chromosome"/>
</dbReference>
<evidence type="ECO:0008006" key="3">
    <source>
        <dbReference type="Google" id="ProtNLM"/>
    </source>
</evidence>
<dbReference type="EMBL" id="CP035758">
    <property type="protein sequence ID" value="QBD78816.1"/>
    <property type="molecule type" value="Genomic_DNA"/>
</dbReference>
<dbReference type="Pfam" id="PF04309">
    <property type="entry name" value="G3P_antiterm"/>
    <property type="match status" value="1"/>
</dbReference>
<reference evidence="1 2" key="1">
    <citation type="submission" date="2019-01" db="EMBL/GenBank/DDBJ databases">
        <title>Ktedonosporobacter rubrisoli SCAWS-G2.</title>
        <authorList>
            <person name="Huang Y."/>
            <person name="Yan B."/>
        </authorList>
    </citation>
    <scope>NUCLEOTIDE SEQUENCE [LARGE SCALE GENOMIC DNA]</scope>
    <source>
        <strain evidence="1 2">SCAWS-G2</strain>
    </source>
</reference>
<evidence type="ECO:0000313" key="2">
    <source>
        <dbReference type="Proteomes" id="UP000290365"/>
    </source>
</evidence>
<dbReference type="PANTHER" id="PTHR35787">
    <property type="entry name" value="GLYCEROL UPTAKE OPERON ANTITERMINATOR REGULATORY PROTEIN"/>
    <property type="match status" value="1"/>
</dbReference>
<gene>
    <name evidence="1" type="ORF">EPA93_23650</name>
</gene>
<dbReference type="InterPro" id="IPR006699">
    <property type="entry name" value="GlpP"/>
</dbReference>
<evidence type="ECO:0000313" key="1">
    <source>
        <dbReference type="EMBL" id="QBD78816.1"/>
    </source>
</evidence>
<dbReference type="OrthoDB" id="152569at2"/>
<dbReference type="RefSeq" id="WP_129889869.1">
    <property type="nucleotide sequence ID" value="NZ_CP035758.1"/>
</dbReference>
<dbReference type="PIRSF" id="PIRSF016897">
    <property type="entry name" value="GlpP"/>
    <property type="match status" value="1"/>
</dbReference>
<organism evidence="1 2">
    <name type="scientific">Ktedonosporobacter rubrisoli</name>
    <dbReference type="NCBI Taxonomy" id="2509675"/>
    <lineage>
        <taxon>Bacteria</taxon>
        <taxon>Bacillati</taxon>
        <taxon>Chloroflexota</taxon>
        <taxon>Ktedonobacteria</taxon>
        <taxon>Ktedonobacterales</taxon>
        <taxon>Ktedonosporobacteraceae</taxon>
        <taxon>Ktedonosporobacter</taxon>
    </lineage>
</organism>
<dbReference type="PANTHER" id="PTHR35787:SF1">
    <property type="entry name" value="GLYCEROL UPTAKE OPERON ANTITERMINATOR REGULATORY PROTEIN"/>
    <property type="match status" value="1"/>
</dbReference>
<keyword evidence="2" id="KW-1185">Reference proteome</keyword>
<dbReference type="GO" id="GO:0006071">
    <property type="term" value="P:glycerol metabolic process"/>
    <property type="evidence" value="ECO:0007669"/>
    <property type="project" value="InterPro"/>
</dbReference>
<dbReference type="AlphaFoldDB" id="A0A4P6JV42"/>
<sequence>MRTQTSKAKLNSSLQYKIIPIVENRLHFARVFETPHIRTLLLRHCNLFELTTFLQRAQQREITTYVNVDQIDGIHPDEAGLTYLADHFHIHGIVSNHARVLALGKQCGLKTIQRIFAVDSTGLEMSLESVNTCDVDLLDISPALVLPHLVMRSPLPFIASGLLYTAQQIEATLLAGAEGVAVSSPDLWS</sequence>
<protein>
    <recommendedName>
        <fullName evidence="3">Glycerol-3-phosphate responsive antiterminator</fullName>
    </recommendedName>
</protein>
<dbReference type="SUPFAM" id="SSF110391">
    <property type="entry name" value="GlpP-like"/>
    <property type="match status" value="1"/>
</dbReference>
<dbReference type="InterPro" id="IPR013785">
    <property type="entry name" value="Aldolase_TIM"/>
</dbReference>
<dbReference type="GO" id="GO:0006355">
    <property type="term" value="P:regulation of DNA-templated transcription"/>
    <property type="evidence" value="ECO:0007669"/>
    <property type="project" value="InterPro"/>
</dbReference>